<evidence type="ECO:0008006" key="5">
    <source>
        <dbReference type="Google" id="ProtNLM"/>
    </source>
</evidence>
<dbReference type="Proteomes" id="UP000238270">
    <property type="component" value="Unassembled WGS sequence"/>
</dbReference>
<evidence type="ECO:0000313" key="4">
    <source>
        <dbReference type="Proteomes" id="UP000238270"/>
    </source>
</evidence>
<evidence type="ECO:0000313" key="3">
    <source>
        <dbReference type="EMBL" id="PPT74988.1"/>
    </source>
</evidence>
<feature type="signal peptide" evidence="2">
    <location>
        <begin position="1"/>
        <end position="22"/>
    </location>
</feature>
<comment type="caution">
    <text evidence="3">The sequence shown here is derived from an EMBL/GenBank/DDBJ whole genome shotgun (WGS) entry which is preliminary data.</text>
</comment>
<feature type="chain" id="PRO_5015615886" description="Lipoprotein" evidence="2">
    <location>
        <begin position="23"/>
        <end position="221"/>
    </location>
</feature>
<dbReference type="AlphaFoldDB" id="A0A2S6Z281"/>
<gene>
    <name evidence="3" type="ORF">XaplCFBP3122_14685</name>
</gene>
<feature type="region of interest" description="Disordered" evidence="1">
    <location>
        <begin position="29"/>
        <end position="50"/>
    </location>
</feature>
<dbReference type="EMBL" id="MIGV01000019">
    <property type="protein sequence ID" value="PPT74988.1"/>
    <property type="molecule type" value="Genomic_DNA"/>
</dbReference>
<evidence type="ECO:0000256" key="2">
    <source>
        <dbReference type="SAM" id="SignalP"/>
    </source>
</evidence>
<name>A0A2S6Z281_9XANT</name>
<accession>A0A2S6Z281</accession>
<keyword evidence="2" id="KW-0732">Signal</keyword>
<dbReference type="PROSITE" id="PS51257">
    <property type="entry name" value="PROKAR_LIPOPROTEIN"/>
    <property type="match status" value="1"/>
</dbReference>
<dbReference type="RefSeq" id="WP_104598634.1">
    <property type="nucleotide sequence ID" value="NZ_MIGV01000019.1"/>
</dbReference>
<proteinExistence type="predicted"/>
<sequence>MTSFRSFTLLLCLALTSVLSSACTRPPEQASDLPAASSATPTARSVPATTEQNAALNIQQIEAGLLRFAASLRQPGDMSHKRVEEMLGIKFDPPKDLAVSRRVLRSLPLANGYTLYVSHNPERKGFSFINLLVGLPDKRDPTRVPDAACVWDAEDLSAKLETMGYKRGGQRPFQGGTLRQHWRAIQDGAQGFSVALLIYETTGSGARRECVYGAQIDGGDA</sequence>
<organism evidence="3 4">
    <name type="scientific">Xanthomonas arboricola pv. populi</name>
    <dbReference type="NCBI Taxonomy" id="487823"/>
    <lineage>
        <taxon>Bacteria</taxon>
        <taxon>Pseudomonadati</taxon>
        <taxon>Pseudomonadota</taxon>
        <taxon>Gammaproteobacteria</taxon>
        <taxon>Lysobacterales</taxon>
        <taxon>Lysobacteraceae</taxon>
        <taxon>Xanthomonas</taxon>
    </lineage>
</organism>
<reference evidence="3 4" key="1">
    <citation type="submission" date="2016-08" db="EMBL/GenBank/DDBJ databases">
        <title>Evolution of the type three secretion system and type three effector repertoires in Xanthomonas.</title>
        <authorList>
            <person name="Merda D."/>
            <person name="Briand M."/>
            <person name="Bosis E."/>
            <person name="Rousseau C."/>
            <person name="Portier P."/>
            <person name="Jacques M.-A."/>
            <person name="Fischer-Le Saux M."/>
        </authorList>
    </citation>
    <scope>NUCLEOTIDE SEQUENCE [LARGE SCALE GENOMIC DNA]</scope>
    <source>
        <strain evidence="3 4">CFBP 3122</strain>
    </source>
</reference>
<protein>
    <recommendedName>
        <fullName evidence="5">Lipoprotein</fullName>
    </recommendedName>
</protein>
<evidence type="ECO:0000256" key="1">
    <source>
        <dbReference type="SAM" id="MobiDB-lite"/>
    </source>
</evidence>